<evidence type="ECO:0000256" key="1">
    <source>
        <dbReference type="SAM" id="MobiDB-lite"/>
    </source>
</evidence>
<evidence type="ECO:0008006" key="5">
    <source>
        <dbReference type="Google" id="ProtNLM"/>
    </source>
</evidence>
<protein>
    <recommendedName>
        <fullName evidence="5">Lipoprotein</fullName>
    </recommendedName>
</protein>
<proteinExistence type="predicted"/>
<keyword evidence="4" id="KW-1185">Reference proteome</keyword>
<accession>A0A6N4SY39</accession>
<feature type="region of interest" description="Disordered" evidence="1">
    <location>
        <begin position="32"/>
        <end position="65"/>
    </location>
</feature>
<dbReference type="Proteomes" id="UP000001822">
    <property type="component" value="Chromosome"/>
</dbReference>
<evidence type="ECO:0000313" key="3">
    <source>
        <dbReference type="EMBL" id="ABG61062.1"/>
    </source>
</evidence>
<evidence type="ECO:0000256" key="2">
    <source>
        <dbReference type="SAM" id="SignalP"/>
    </source>
</evidence>
<dbReference type="RefSeq" id="WP_011587167.1">
    <property type="nucleotide sequence ID" value="NC_008255.1"/>
</dbReference>
<dbReference type="EMBL" id="CP000383">
    <property type="protein sequence ID" value="ABG61062.1"/>
    <property type="molecule type" value="Genomic_DNA"/>
</dbReference>
<gene>
    <name evidence="3" type="ordered locus">CHU_3830</name>
</gene>
<evidence type="ECO:0000313" key="4">
    <source>
        <dbReference type="Proteomes" id="UP000001822"/>
    </source>
</evidence>
<reference evidence="3 4" key="1">
    <citation type="journal article" date="2007" name="Appl. Environ. Microbiol.">
        <title>Genome sequence of the cellulolytic gliding bacterium Cytophaga hutchinsonii.</title>
        <authorList>
            <person name="Xie G."/>
            <person name="Bruce D.C."/>
            <person name="Challacombe J.F."/>
            <person name="Chertkov O."/>
            <person name="Detter J.C."/>
            <person name="Gilna P."/>
            <person name="Han C.S."/>
            <person name="Lucas S."/>
            <person name="Misra M."/>
            <person name="Myers G.L."/>
            <person name="Richardson P."/>
            <person name="Tapia R."/>
            <person name="Thayer N."/>
            <person name="Thompson L.S."/>
            <person name="Brettin T.S."/>
            <person name="Henrissat B."/>
            <person name="Wilson D.B."/>
            <person name="McBride M.J."/>
        </authorList>
    </citation>
    <scope>NUCLEOTIDE SEQUENCE [LARGE SCALE GENOMIC DNA]</scope>
    <source>
        <strain evidence="4">ATCC 33406 / DSM 1761 / CIP 103989 / NBRC 15051 / NCIMB 9469 / D465</strain>
    </source>
</reference>
<dbReference type="AlphaFoldDB" id="A0A6N4SY39"/>
<keyword evidence="2" id="KW-0732">Signal</keyword>
<organism evidence="3 4">
    <name type="scientific">Cytophaga hutchinsonii (strain ATCC 33406 / DSM 1761 / CIP 103989 / NBRC 15051 / NCIMB 9469 / D465)</name>
    <dbReference type="NCBI Taxonomy" id="269798"/>
    <lineage>
        <taxon>Bacteria</taxon>
        <taxon>Pseudomonadati</taxon>
        <taxon>Bacteroidota</taxon>
        <taxon>Cytophagia</taxon>
        <taxon>Cytophagales</taxon>
        <taxon>Cytophagaceae</taxon>
        <taxon>Cytophaga</taxon>
    </lineage>
</organism>
<feature type="signal peptide" evidence="2">
    <location>
        <begin position="1"/>
        <end position="19"/>
    </location>
</feature>
<dbReference type="PROSITE" id="PS51257">
    <property type="entry name" value="PROKAR_LIPOPROTEIN"/>
    <property type="match status" value="1"/>
</dbReference>
<sequence>MKRIYVILFTAALSASVFSCEKKADSNVHDKIENTEQDIKEKAADVKEDMKEETQKTTKNGSDAH</sequence>
<feature type="chain" id="PRO_5026813469" description="Lipoprotein" evidence="2">
    <location>
        <begin position="20"/>
        <end position="65"/>
    </location>
</feature>
<dbReference type="KEGG" id="chu:CHU_3830"/>
<name>A0A6N4SY39_CYTH3</name>
<dbReference type="OrthoDB" id="1454224at2"/>